<dbReference type="InterPro" id="IPR050109">
    <property type="entry name" value="HTH-type_TetR-like_transc_reg"/>
</dbReference>
<dbReference type="EMBL" id="CADILG010000022">
    <property type="protein sequence ID" value="CAB3879202.1"/>
    <property type="molecule type" value="Genomic_DNA"/>
</dbReference>
<dbReference type="PANTHER" id="PTHR30055:SF234">
    <property type="entry name" value="HTH-TYPE TRANSCRIPTIONAL REGULATOR BETI"/>
    <property type="match status" value="1"/>
</dbReference>
<dbReference type="Gene3D" id="1.10.357.10">
    <property type="entry name" value="Tetracycline Repressor, domain 2"/>
    <property type="match status" value="1"/>
</dbReference>
<dbReference type="Proteomes" id="UP000494117">
    <property type="component" value="Unassembled WGS sequence"/>
</dbReference>
<keyword evidence="2 4" id="KW-0238">DNA-binding</keyword>
<dbReference type="PANTHER" id="PTHR30055">
    <property type="entry name" value="HTH-TYPE TRANSCRIPTIONAL REGULATOR RUTR"/>
    <property type="match status" value="1"/>
</dbReference>
<sequence length="215" mass="23910">MIEPKIPASKHMPTPSSRADRSERLNALRRQLVLDAAQRVFERDGLEKTTIRAIANEAGCTTGAIYPWFAGKETIYGALLEESLERLHSHLAEAASSGAASAAARNAIHAFFGYYAERRTDFSLGMYLFQGLGPRGLGREMDERLNARLRKCIDLLGLALARTKSWDAAVVAVEQMNLFTYLMGLLLLLHTRRLKSLGQQADALLDNYCLALEQR</sequence>
<evidence type="ECO:0000256" key="5">
    <source>
        <dbReference type="SAM" id="MobiDB-lite"/>
    </source>
</evidence>
<keyword evidence="8" id="KW-1185">Reference proteome</keyword>
<dbReference type="AlphaFoldDB" id="A0A6S7DWQ4"/>
<dbReference type="GO" id="GO:0003700">
    <property type="term" value="F:DNA-binding transcription factor activity"/>
    <property type="evidence" value="ECO:0007669"/>
    <property type="project" value="TreeGrafter"/>
</dbReference>
<proteinExistence type="predicted"/>
<evidence type="ECO:0000256" key="4">
    <source>
        <dbReference type="PROSITE-ProRule" id="PRU00335"/>
    </source>
</evidence>
<organism evidence="7 8">
    <name type="scientific">Achromobacter anxifer</name>
    <dbReference type="NCBI Taxonomy" id="1287737"/>
    <lineage>
        <taxon>Bacteria</taxon>
        <taxon>Pseudomonadati</taxon>
        <taxon>Pseudomonadota</taxon>
        <taxon>Betaproteobacteria</taxon>
        <taxon>Burkholderiales</taxon>
        <taxon>Alcaligenaceae</taxon>
        <taxon>Achromobacter</taxon>
    </lineage>
</organism>
<feature type="domain" description="HTH tetR-type" evidence="6">
    <location>
        <begin position="27"/>
        <end position="87"/>
    </location>
</feature>
<keyword evidence="1" id="KW-0805">Transcription regulation</keyword>
<dbReference type="PROSITE" id="PS50977">
    <property type="entry name" value="HTH_TETR_2"/>
    <property type="match status" value="1"/>
</dbReference>
<evidence type="ECO:0000313" key="8">
    <source>
        <dbReference type="Proteomes" id="UP000494117"/>
    </source>
</evidence>
<dbReference type="InterPro" id="IPR009057">
    <property type="entry name" value="Homeodomain-like_sf"/>
</dbReference>
<dbReference type="PRINTS" id="PR00455">
    <property type="entry name" value="HTHTETR"/>
</dbReference>
<dbReference type="GO" id="GO:0000976">
    <property type="term" value="F:transcription cis-regulatory region binding"/>
    <property type="evidence" value="ECO:0007669"/>
    <property type="project" value="TreeGrafter"/>
</dbReference>
<evidence type="ECO:0000256" key="3">
    <source>
        <dbReference type="ARBA" id="ARBA00023163"/>
    </source>
</evidence>
<evidence type="ECO:0000256" key="2">
    <source>
        <dbReference type="ARBA" id="ARBA00023125"/>
    </source>
</evidence>
<reference evidence="7 8" key="1">
    <citation type="submission" date="2020-04" db="EMBL/GenBank/DDBJ databases">
        <authorList>
            <person name="De Canck E."/>
        </authorList>
    </citation>
    <scope>NUCLEOTIDE SEQUENCE [LARGE SCALE GENOMIC DNA]</scope>
    <source>
        <strain evidence="7 8">LMG 26858</strain>
    </source>
</reference>
<evidence type="ECO:0000259" key="6">
    <source>
        <dbReference type="PROSITE" id="PS50977"/>
    </source>
</evidence>
<evidence type="ECO:0000313" key="7">
    <source>
        <dbReference type="EMBL" id="CAB3879202.1"/>
    </source>
</evidence>
<feature type="region of interest" description="Disordered" evidence="5">
    <location>
        <begin position="1"/>
        <end position="22"/>
    </location>
</feature>
<feature type="DNA-binding region" description="H-T-H motif" evidence="4">
    <location>
        <begin position="50"/>
        <end position="69"/>
    </location>
</feature>
<protein>
    <recommendedName>
        <fullName evidence="6">HTH tetR-type domain-containing protein</fullName>
    </recommendedName>
</protein>
<dbReference type="SUPFAM" id="SSF46689">
    <property type="entry name" value="Homeodomain-like"/>
    <property type="match status" value="1"/>
</dbReference>
<gene>
    <name evidence="7" type="ORF">LMG26858_03137</name>
</gene>
<name>A0A6S7DWQ4_9BURK</name>
<evidence type="ECO:0000256" key="1">
    <source>
        <dbReference type="ARBA" id="ARBA00023015"/>
    </source>
</evidence>
<keyword evidence="3" id="KW-0804">Transcription</keyword>
<accession>A0A6S7DWQ4</accession>
<dbReference type="InterPro" id="IPR001647">
    <property type="entry name" value="HTH_TetR"/>
</dbReference>
<dbReference type="Pfam" id="PF00440">
    <property type="entry name" value="TetR_N"/>
    <property type="match status" value="1"/>
</dbReference>